<dbReference type="SUPFAM" id="SSF49313">
    <property type="entry name" value="Cadherin-like"/>
    <property type="match status" value="1"/>
</dbReference>
<dbReference type="Gene3D" id="2.60.40.10">
    <property type="entry name" value="Immunoglobulins"/>
    <property type="match status" value="1"/>
</dbReference>
<dbReference type="SMART" id="SM00736">
    <property type="entry name" value="CADG"/>
    <property type="match status" value="1"/>
</dbReference>
<dbReference type="Gene3D" id="2.60.40.1200">
    <property type="match status" value="1"/>
</dbReference>
<evidence type="ECO:0000259" key="2">
    <source>
        <dbReference type="SMART" id="SM00736"/>
    </source>
</evidence>
<dbReference type="NCBIfam" id="NF033677">
    <property type="entry name" value="biofilm_BapA_N"/>
    <property type="match status" value="1"/>
</dbReference>
<dbReference type="Pfam" id="PF22783">
    <property type="entry name" value="BapA_N"/>
    <property type="match status" value="1"/>
</dbReference>
<dbReference type="Pfam" id="PF17963">
    <property type="entry name" value="Big_9"/>
    <property type="match status" value="2"/>
</dbReference>
<dbReference type="Proteomes" id="UP000545386">
    <property type="component" value="Unassembled WGS sequence"/>
</dbReference>
<dbReference type="GO" id="GO:0005509">
    <property type="term" value="F:calcium ion binding"/>
    <property type="evidence" value="ECO:0007669"/>
    <property type="project" value="InterPro"/>
</dbReference>
<protein>
    <submittedName>
        <fullName evidence="3">Cadherin-like domain-containing protein</fullName>
    </submittedName>
</protein>
<dbReference type="RefSeq" id="WP_185780772.1">
    <property type="nucleotide sequence ID" value="NZ_JACJUU010000024.1"/>
</dbReference>
<feature type="compositionally biased region" description="Polar residues" evidence="1">
    <location>
        <begin position="148"/>
        <end position="163"/>
    </location>
</feature>
<reference evidence="3 4" key="1">
    <citation type="submission" date="2020-08" db="EMBL/GenBank/DDBJ databases">
        <title>Paraeoetvoesia sp. YC-7-48 draft genome sequence.</title>
        <authorList>
            <person name="Yao L."/>
        </authorList>
    </citation>
    <scope>NUCLEOTIDE SEQUENCE [LARGE SCALE GENOMIC DNA]</scope>
    <source>
        <strain evidence="4">YC-7-48</strain>
    </source>
</reference>
<dbReference type="Pfam" id="PF05345">
    <property type="entry name" value="He_PIG"/>
    <property type="match status" value="1"/>
</dbReference>
<feature type="domain" description="Dystroglycan-type cadherin-like" evidence="2">
    <location>
        <begin position="147"/>
        <end position="246"/>
    </location>
</feature>
<feature type="compositionally biased region" description="Gly residues" evidence="1">
    <location>
        <begin position="127"/>
        <end position="138"/>
    </location>
</feature>
<keyword evidence="4" id="KW-1185">Reference proteome</keyword>
<dbReference type="InterPro" id="IPR015919">
    <property type="entry name" value="Cadherin-like_sf"/>
</dbReference>
<dbReference type="Gene3D" id="2.60.40.3440">
    <property type="match status" value="1"/>
</dbReference>
<evidence type="ECO:0000256" key="1">
    <source>
        <dbReference type="SAM" id="MobiDB-lite"/>
    </source>
</evidence>
<dbReference type="InterPro" id="IPR048051">
    <property type="entry name" value="BapA-like_prefix-like"/>
</dbReference>
<comment type="caution">
    <text evidence="3">The sequence shown here is derived from an EMBL/GenBank/DDBJ whole genome shotgun (WGS) entry which is preliminary data.</text>
</comment>
<accession>A0A842HS87</accession>
<sequence length="493" mass="51009">MQAQVLNKVGGHAGNVDVNSINLQSPSIVHLKIAPETVRAFERVGTDLKLVLASGEVVVIQNFFVQDGEGNRSDLVLQDDAGVDWWGQYTSPWSKFHFTEIEDDTAAGLPWWPALLGLLGIGAAAAAGGGGGGGGDGETGPSNRAPEIQSTMEPQQSLDSQSGVELDLSKYFSDPDGDPLRYTATGLPKGLTLDPETGLISGTIDPSASQGGDNGTYTVTITVTDPSGNSVTQTVTWTVDNPPPVANDDTVVGREDSPVTGNVLTGQGGATADIDPDGDTLTVTGFAVDTDGDGVPEEFNSGDTATIDGVGTLTLGADGRYTFTPVPDWNGKVPPIEYTISDGEGGEDKAILSIEIEPVVDAIDDIVTVEEDKPVIIDVLDNDKFSGGNPVITHVDGTPISEGETVVVDHGTVTLTPDGSLEFTPDPDWHGDTSFEYTAKTDTGEEETATATVTVTPVNDAPVPVGTIPGQVNEDADTGVSVDVTGAFSDVDG</sequence>
<dbReference type="InterPro" id="IPR006644">
    <property type="entry name" value="Cadg"/>
</dbReference>
<dbReference type="EMBL" id="JACJUU010000024">
    <property type="protein sequence ID" value="MBC2771167.1"/>
    <property type="molecule type" value="Genomic_DNA"/>
</dbReference>
<dbReference type="InterPro" id="IPR013783">
    <property type="entry name" value="Ig-like_fold"/>
</dbReference>
<proteinExistence type="predicted"/>
<evidence type="ECO:0000313" key="3">
    <source>
        <dbReference type="EMBL" id="MBC2771167.1"/>
    </source>
</evidence>
<name>A0A842HS87_9BURK</name>
<feature type="non-terminal residue" evidence="3">
    <location>
        <position position="493"/>
    </location>
</feature>
<feature type="region of interest" description="Disordered" evidence="1">
    <location>
        <begin position="127"/>
        <end position="164"/>
    </location>
</feature>
<organism evidence="3 4">
    <name type="scientific">Pusillimonas minor</name>
    <dbReference type="NCBI Taxonomy" id="2697024"/>
    <lineage>
        <taxon>Bacteria</taxon>
        <taxon>Pseudomonadati</taxon>
        <taxon>Pseudomonadota</taxon>
        <taxon>Betaproteobacteria</taxon>
        <taxon>Burkholderiales</taxon>
        <taxon>Alcaligenaceae</taxon>
        <taxon>Pusillimonas</taxon>
    </lineage>
</organism>
<dbReference type="GO" id="GO:0016020">
    <property type="term" value="C:membrane"/>
    <property type="evidence" value="ECO:0007669"/>
    <property type="project" value="InterPro"/>
</dbReference>
<evidence type="ECO:0000313" key="4">
    <source>
        <dbReference type="Proteomes" id="UP000545386"/>
    </source>
</evidence>
<gene>
    <name evidence="3" type="ORF">GTU67_14805</name>
</gene>
<dbReference type="AlphaFoldDB" id="A0A842HS87"/>